<dbReference type="SUPFAM" id="SSF89623">
    <property type="entry name" value="Ribose/Galactose isomerase RpiB/AlsB"/>
    <property type="match status" value="1"/>
</dbReference>
<dbReference type="InterPro" id="IPR003500">
    <property type="entry name" value="RpiB_LacA_LacB"/>
</dbReference>
<evidence type="ECO:0000313" key="1">
    <source>
        <dbReference type="EMBL" id="PUA34334.1"/>
    </source>
</evidence>
<gene>
    <name evidence="1" type="ORF">B9J98_00360</name>
</gene>
<accession>A0A2R7Y9X0</accession>
<protein>
    <submittedName>
        <fullName evidence="1">Galactose isomerase</fullName>
    </submittedName>
</protein>
<dbReference type="GO" id="GO:0009052">
    <property type="term" value="P:pentose-phosphate shunt, non-oxidative branch"/>
    <property type="evidence" value="ECO:0007669"/>
    <property type="project" value="TreeGrafter"/>
</dbReference>
<dbReference type="EMBL" id="NDWU01000001">
    <property type="protein sequence ID" value="PUA34334.1"/>
    <property type="molecule type" value="Genomic_DNA"/>
</dbReference>
<keyword evidence="1" id="KW-0413">Isomerase</keyword>
<dbReference type="Pfam" id="PF02502">
    <property type="entry name" value="LacAB_rpiB"/>
    <property type="match status" value="1"/>
</dbReference>
<dbReference type="GO" id="GO:0004751">
    <property type="term" value="F:ribose-5-phosphate isomerase activity"/>
    <property type="evidence" value="ECO:0007669"/>
    <property type="project" value="TreeGrafter"/>
</dbReference>
<dbReference type="NCBIfam" id="TIGR00689">
    <property type="entry name" value="rpiB_lacA_lacB"/>
    <property type="match status" value="1"/>
</dbReference>
<organism evidence="1 2">
    <name type="scientific">Candidatus Terraquivivens tikiterensis</name>
    <dbReference type="NCBI Taxonomy" id="1980982"/>
    <lineage>
        <taxon>Archaea</taxon>
        <taxon>Nitrososphaerota</taxon>
        <taxon>Candidatus Wolframiiraptoraceae</taxon>
        <taxon>Candidatus Terraquivivens</taxon>
    </lineage>
</organism>
<name>A0A2R7Y9X0_9ARCH</name>
<comment type="caution">
    <text evidence="1">The sequence shown here is derived from an EMBL/GenBank/DDBJ whole genome shotgun (WGS) entry which is preliminary data.</text>
</comment>
<proteinExistence type="predicted"/>
<sequence>MRIAVGSDERTKLTDFVVEELKRRGHTVKLCGALSKGFAPWPDVALEVAESILKGEADEGILFCWTGTGVTIAANKVPGIRAALCSSSEIARGARKWNKPNVLAMSLSETTEEEAKKILDAWFSTDFDPSEEENVRKLEEIERKYSKR</sequence>
<dbReference type="PANTHER" id="PTHR30345">
    <property type="entry name" value="RIBOSE-5-PHOSPHATE ISOMERASE B"/>
    <property type="match status" value="1"/>
</dbReference>
<dbReference type="Gene3D" id="3.40.1400.10">
    <property type="entry name" value="Sugar-phosphate isomerase, RpiB/LacA/LacB"/>
    <property type="match status" value="1"/>
</dbReference>
<dbReference type="AlphaFoldDB" id="A0A2R7Y9X0"/>
<dbReference type="GO" id="GO:0019316">
    <property type="term" value="P:D-allose catabolic process"/>
    <property type="evidence" value="ECO:0007669"/>
    <property type="project" value="TreeGrafter"/>
</dbReference>
<dbReference type="InterPro" id="IPR036569">
    <property type="entry name" value="RpiB_LacA_LacB_sf"/>
</dbReference>
<dbReference type="PIRSF" id="PIRSF005384">
    <property type="entry name" value="RpiB_LacA_B"/>
    <property type="match status" value="1"/>
</dbReference>
<dbReference type="Proteomes" id="UP000244066">
    <property type="component" value="Unassembled WGS sequence"/>
</dbReference>
<evidence type="ECO:0000313" key="2">
    <source>
        <dbReference type="Proteomes" id="UP000244066"/>
    </source>
</evidence>
<dbReference type="PANTHER" id="PTHR30345:SF2">
    <property type="entry name" value="SUGAR-PHOSPHATE ISOMERASE, RPIB_LACA_LACB FAMILY"/>
    <property type="match status" value="1"/>
</dbReference>
<reference evidence="1 2" key="1">
    <citation type="submission" date="2017-04" db="EMBL/GenBank/DDBJ databases">
        <title>Draft Aigarchaeota genome from a New Zealand hot spring.</title>
        <authorList>
            <person name="Reysenbach A.-L."/>
            <person name="Donaho J.A."/>
            <person name="Gerhart J."/>
            <person name="Kelley J.F."/>
            <person name="Kouba K."/>
            <person name="Podar M."/>
            <person name="Stott M."/>
        </authorList>
    </citation>
    <scope>NUCLEOTIDE SEQUENCE [LARGE SCALE GENOMIC DNA]</scope>
    <source>
        <strain evidence="1">NZ13_MG1</strain>
    </source>
</reference>